<keyword evidence="1" id="KW-0812">Transmembrane</keyword>
<feature type="transmembrane region" description="Helical" evidence="1">
    <location>
        <begin position="12"/>
        <end position="30"/>
    </location>
</feature>
<keyword evidence="1" id="KW-0472">Membrane</keyword>
<dbReference type="Proteomes" id="UP000887569">
    <property type="component" value="Unplaced"/>
</dbReference>
<proteinExistence type="predicted"/>
<sequence>VNLAHINSRWMFVLLFDLTLWIHFCRYTMWECDKSNRRFRTIFSGDSDRCDTGCDYNFSNSSNSWKSKSE</sequence>
<organism evidence="2 3">
    <name type="scientific">Parascaris univalens</name>
    <name type="common">Nematode worm</name>
    <dbReference type="NCBI Taxonomy" id="6257"/>
    <lineage>
        <taxon>Eukaryota</taxon>
        <taxon>Metazoa</taxon>
        <taxon>Ecdysozoa</taxon>
        <taxon>Nematoda</taxon>
        <taxon>Chromadorea</taxon>
        <taxon>Rhabditida</taxon>
        <taxon>Spirurina</taxon>
        <taxon>Ascaridomorpha</taxon>
        <taxon>Ascaridoidea</taxon>
        <taxon>Ascarididae</taxon>
        <taxon>Parascaris</taxon>
    </lineage>
</organism>
<dbReference type="AlphaFoldDB" id="A0A915AYH9"/>
<accession>A0A915AYH9</accession>
<name>A0A915AYH9_PARUN</name>
<evidence type="ECO:0000256" key="1">
    <source>
        <dbReference type="SAM" id="Phobius"/>
    </source>
</evidence>
<dbReference type="WBParaSite" id="PgR020_g061_t03">
    <property type="protein sequence ID" value="PgR020_g061_t03"/>
    <property type="gene ID" value="PgR020_g061"/>
</dbReference>
<keyword evidence="2" id="KW-1185">Reference proteome</keyword>
<keyword evidence="1" id="KW-1133">Transmembrane helix</keyword>
<protein>
    <submittedName>
        <fullName evidence="3">G-protein coupled receptors family 1 profile domain-containing protein</fullName>
    </submittedName>
</protein>
<reference evidence="3" key="1">
    <citation type="submission" date="2022-11" db="UniProtKB">
        <authorList>
            <consortium name="WormBaseParasite"/>
        </authorList>
    </citation>
    <scope>IDENTIFICATION</scope>
</reference>
<evidence type="ECO:0000313" key="3">
    <source>
        <dbReference type="WBParaSite" id="PgR020_g061_t03"/>
    </source>
</evidence>
<evidence type="ECO:0000313" key="2">
    <source>
        <dbReference type="Proteomes" id="UP000887569"/>
    </source>
</evidence>